<dbReference type="OrthoDB" id="2971563at2"/>
<feature type="domain" description="Metallo-beta-lactamase" evidence="1">
    <location>
        <begin position="35"/>
        <end position="259"/>
    </location>
</feature>
<comment type="caution">
    <text evidence="2">The sequence shown here is derived from an EMBL/GenBank/DDBJ whole genome shotgun (WGS) entry which is preliminary data.</text>
</comment>
<gene>
    <name evidence="2" type="ORF">C7Y72_01450</name>
</gene>
<keyword evidence="3" id="KW-1185">Reference proteome</keyword>
<dbReference type="Gene3D" id="3.60.15.10">
    <property type="entry name" value="Ribonuclease Z/Hydroxyacylglutathione hydrolase-like"/>
    <property type="match status" value="1"/>
</dbReference>
<accession>A0A2T4UGR6</accession>
<dbReference type="EMBL" id="PYYB01000001">
    <property type="protein sequence ID" value="PTL58408.1"/>
    <property type="molecule type" value="Genomic_DNA"/>
</dbReference>
<evidence type="ECO:0000313" key="3">
    <source>
        <dbReference type="Proteomes" id="UP000240739"/>
    </source>
</evidence>
<dbReference type="Proteomes" id="UP000240739">
    <property type="component" value="Unassembled WGS sequence"/>
</dbReference>
<dbReference type="PANTHER" id="PTHR23131">
    <property type="entry name" value="ENDORIBONUCLEASE LACTB2"/>
    <property type="match status" value="1"/>
</dbReference>
<dbReference type="SMART" id="SM00849">
    <property type="entry name" value="Lactamase_B"/>
    <property type="match status" value="1"/>
</dbReference>
<dbReference type="InterPro" id="IPR050662">
    <property type="entry name" value="Sec-metab_biosynth-thioest"/>
</dbReference>
<protein>
    <recommendedName>
        <fullName evidence="1">Metallo-beta-lactamase domain-containing protein</fullName>
    </recommendedName>
</protein>
<sequence length="345" mass="36934">MSAPALDDDAHAALQTAAEAGLHRIPVPTPFAIGDVNTYVIEGDGLALVDAGPNSATALSGLEQGLATHGWAITDLDVVFVTHQHIDHIGLAGEVARRAGAEIVCLDLLEPVLADWNAFAQQDDDDAFLLMSRHGVEAHVAEALHAVAALVRGWGAPARVDRTVRAGETVTLAGRAFEVAWRPGHSPSDTTLLEPSSRILIAGDHLLKDISSNALIARPMGLPFGPWEGARPRPTPLLQYRESLRATREQDLALALGGHGGPVVDHPALVDERLRAHERRADDFHAILTDGPMSAHEIATAKWGEVAITQAFLTLSEVLGHLDLLLADGRIVEDRSQHVIRFRQA</sequence>
<evidence type="ECO:0000313" key="2">
    <source>
        <dbReference type="EMBL" id="PTL58408.1"/>
    </source>
</evidence>
<dbReference type="RefSeq" id="WP_107566846.1">
    <property type="nucleotide sequence ID" value="NZ_PYYB01000001.1"/>
</dbReference>
<organism evidence="2 3">
    <name type="scientific">Paraconexibacter algicola</name>
    <dbReference type="NCBI Taxonomy" id="2133960"/>
    <lineage>
        <taxon>Bacteria</taxon>
        <taxon>Bacillati</taxon>
        <taxon>Actinomycetota</taxon>
        <taxon>Thermoleophilia</taxon>
        <taxon>Solirubrobacterales</taxon>
        <taxon>Paraconexibacteraceae</taxon>
        <taxon>Paraconexibacter</taxon>
    </lineage>
</organism>
<dbReference type="InterPro" id="IPR001279">
    <property type="entry name" value="Metallo-B-lactamas"/>
</dbReference>
<dbReference type="InterPro" id="IPR036866">
    <property type="entry name" value="RibonucZ/Hydroxyglut_hydro"/>
</dbReference>
<dbReference type="SUPFAM" id="SSF56281">
    <property type="entry name" value="Metallo-hydrolase/oxidoreductase"/>
    <property type="match status" value="1"/>
</dbReference>
<dbReference type="AlphaFoldDB" id="A0A2T4UGR6"/>
<evidence type="ECO:0000259" key="1">
    <source>
        <dbReference type="SMART" id="SM00849"/>
    </source>
</evidence>
<proteinExistence type="predicted"/>
<dbReference type="Pfam" id="PF00753">
    <property type="entry name" value="Lactamase_B"/>
    <property type="match status" value="1"/>
</dbReference>
<dbReference type="PANTHER" id="PTHR23131:SF4">
    <property type="entry name" value="METALLO-BETA-LACTAMASE SUPERFAMILY POTEIN"/>
    <property type="match status" value="1"/>
</dbReference>
<reference evidence="2 3" key="1">
    <citation type="submission" date="2018-03" db="EMBL/GenBank/DDBJ databases">
        <title>Aquarubrobacter algicola gen. nov., sp. nov., a novel actinobacterium isolated from shallow eutrophic lake during the end of cyanobacterial harmful algal blooms.</title>
        <authorList>
            <person name="Chun S.J."/>
        </authorList>
    </citation>
    <scope>NUCLEOTIDE SEQUENCE [LARGE SCALE GENOMIC DNA]</scope>
    <source>
        <strain evidence="2 3">Seoho-28</strain>
    </source>
</reference>
<name>A0A2T4UGR6_9ACTN</name>